<accession>A0A497JIJ3</accession>
<sequence>MLNAKKGQIFSLDFLLSLSIIIVLLGILLNSYELGRFSMQEGLSQKYLYLLAYSASQRLVSADEMLCNILDENGNNIPGFKLTNCLNPSRTISKQQLGIPSSVKCKISGINVQGCNDTIDDKDKRITITRKVFLANDISKKELYECMQGMQCNYDANISITLAWRE</sequence>
<proteinExistence type="predicted"/>
<dbReference type="AlphaFoldDB" id="A0A497JIJ3"/>
<dbReference type="EMBL" id="QMWP01000041">
    <property type="protein sequence ID" value="RLG70658.1"/>
    <property type="molecule type" value="Genomic_DNA"/>
</dbReference>
<evidence type="ECO:0000313" key="1">
    <source>
        <dbReference type="EMBL" id="RLG70658.1"/>
    </source>
</evidence>
<gene>
    <name evidence="1" type="ORF">DRO04_01420</name>
</gene>
<organism evidence="1 2">
    <name type="scientific">Candidatus Iainarchaeum sp</name>
    <dbReference type="NCBI Taxonomy" id="3101447"/>
    <lineage>
        <taxon>Archaea</taxon>
        <taxon>Candidatus Iainarchaeota</taxon>
        <taxon>Candidatus Iainarchaeia</taxon>
        <taxon>Candidatus Iainarchaeales</taxon>
        <taxon>Candidatus Iainarchaeaceae</taxon>
        <taxon>Candidatus Iainarchaeum</taxon>
    </lineage>
</organism>
<protein>
    <submittedName>
        <fullName evidence="1">Uncharacterized protein</fullName>
    </submittedName>
</protein>
<reference evidence="1 2" key="1">
    <citation type="submission" date="2018-06" db="EMBL/GenBank/DDBJ databases">
        <title>Extensive metabolic versatility and redundancy in microbially diverse, dynamic hydrothermal sediments.</title>
        <authorList>
            <person name="Dombrowski N."/>
            <person name="Teske A."/>
            <person name="Baker B.J."/>
        </authorList>
    </citation>
    <scope>NUCLEOTIDE SEQUENCE [LARGE SCALE GENOMIC DNA]</scope>
    <source>
        <strain evidence="1">B51_G17</strain>
    </source>
</reference>
<name>A0A497JIJ3_9ARCH</name>
<evidence type="ECO:0000313" key="2">
    <source>
        <dbReference type="Proteomes" id="UP000278031"/>
    </source>
</evidence>
<dbReference type="Proteomes" id="UP000278031">
    <property type="component" value="Unassembled WGS sequence"/>
</dbReference>
<comment type="caution">
    <text evidence="1">The sequence shown here is derived from an EMBL/GenBank/DDBJ whole genome shotgun (WGS) entry which is preliminary data.</text>
</comment>